<reference evidence="9" key="1">
    <citation type="submission" date="2022-07" db="EMBL/GenBank/DDBJ databases">
        <authorList>
            <person name="Trinca V."/>
            <person name="Uliana J.V.C."/>
            <person name="Torres T.T."/>
            <person name="Ward R.J."/>
            <person name="Monesi N."/>
        </authorList>
    </citation>
    <scope>NUCLEOTIDE SEQUENCE</scope>
    <source>
        <strain evidence="9">HSMRA1968</strain>
        <tissue evidence="9">Whole embryos</tissue>
    </source>
</reference>
<dbReference type="OrthoDB" id="6077919at2759"/>
<proteinExistence type="predicted"/>
<dbReference type="Pfam" id="PF07776">
    <property type="entry name" value="zf-AD"/>
    <property type="match status" value="1"/>
</dbReference>
<evidence type="ECO:0000256" key="3">
    <source>
        <dbReference type="ARBA" id="ARBA00022771"/>
    </source>
</evidence>
<dbReference type="Gene3D" id="3.30.160.60">
    <property type="entry name" value="Classic Zinc Finger"/>
    <property type="match status" value="4"/>
</dbReference>
<dbReference type="PROSITE" id="PS50157">
    <property type="entry name" value="ZINC_FINGER_C2H2_2"/>
    <property type="match status" value="4"/>
</dbReference>
<evidence type="ECO:0000256" key="6">
    <source>
        <dbReference type="PROSITE-ProRule" id="PRU01263"/>
    </source>
</evidence>
<feature type="domain" description="ZAD" evidence="8">
    <location>
        <begin position="12"/>
        <end position="91"/>
    </location>
</feature>
<feature type="domain" description="C2H2-type" evidence="7">
    <location>
        <begin position="206"/>
        <end position="233"/>
    </location>
</feature>
<feature type="binding site" evidence="6">
    <location>
        <position position="67"/>
    </location>
    <ligand>
        <name>Zn(2+)</name>
        <dbReference type="ChEBI" id="CHEBI:29105"/>
    </ligand>
</feature>
<dbReference type="AlphaFoldDB" id="A0A9Q0RUJ1"/>
<accession>A0A9Q0RUJ1</accession>
<evidence type="ECO:0000313" key="10">
    <source>
        <dbReference type="Proteomes" id="UP001151699"/>
    </source>
</evidence>
<dbReference type="SUPFAM" id="SSF57716">
    <property type="entry name" value="Glucocorticoid receptor-like (DNA-binding domain)"/>
    <property type="match status" value="1"/>
</dbReference>
<evidence type="ECO:0000256" key="2">
    <source>
        <dbReference type="ARBA" id="ARBA00022737"/>
    </source>
</evidence>
<dbReference type="Pfam" id="PF00096">
    <property type="entry name" value="zf-C2H2"/>
    <property type="match status" value="2"/>
</dbReference>
<protein>
    <submittedName>
        <fullName evidence="9">Zinc finger protein</fullName>
    </submittedName>
</protein>
<feature type="domain" description="C2H2-type" evidence="7">
    <location>
        <begin position="233"/>
        <end position="260"/>
    </location>
</feature>
<dbReference type="GO" id="GO:0005634">
    <property type="term" value="C:nucleus"/>
    <property type="evidence" value="ECO:0007669"/>
    <property type="project" value="InterPro"/>
</dbReference>
<feature type="domain" description="C2H2-type" evidence="7">
    <location>
        <begin position="261"/>
        <end position="288"/>
    </location>
</feature>
<evidence type="ECO:0000256" key="5">
    <source>
        <dbReference type="PROSITE-ProRule" id="PRU00042"/>
    </source>
</evidence>
<feature type="domain" description="C2H2-type" evidence="7">
    <location>
        <begin position="175"/>
        <end position="200"/>
    </location>
</feature>
<dbReference type="InterPro" id="IPR012934">
    <property type="entry name" value="Znf_AD"/>
</dbReference>
<keyword evidence="4 6" id="KW-0862">Zinc</keyword>
<sequence length="312" mass="36444">MASTKDRQKLTEMCRLCMDRNVPLVDLQSEKGTARHSANNILDSIEEFTTVKIDLTDDLPNKICESCVHMVNSMVAFRNKCRESNEEFHKRLREDLVDIVKKEILDTNANESEFMLWASDDNKETVAEHDTQDAGEEIVAKRSRLEKVACHICGKLYDVYRLKFHLNKHNGLKPYECDEANCTSKFSDPHDLNKHKKLCHFLKPVLCCDVCGRGFKVKVGLEMHRSYHFDPKLPCKICEKLFRNTRALNKHMLVHSQERKFKCETCGKSYQTRYTLRIHKRVHTNEKPYQCHCGVSFAYKCLLKAHNEKHHK</sequence>
<feature type="binding site" evidence="6">
    <location>
        <position position="14"/>
    </location>
    <ligand>
        <name>Zn(2+)</name>
        <dbReference type="ChEBI" id="CHEBI:29105"/>
    </ligand>
</feature>
<evidence type="ECO:0000256" key="1">
    <source>
        <dbReference type="ARBA" id="ARBA00022723"/>
    </source>
</evidence>
<dbReference type="InterPro" id="IPR013087">
    <property type="entry name" value="Znf_C2H2_type"/>
</dbReference>
<organism evidence="9 10">
    <name type="scientific">Pseudolycoriella hygida</name>
    <dbReference type="NCBI Taxonomy" id="35572"/>
    <lineage>
        <taxon>Eukaryota</taxon>
        <taxon>Metazoa</taxon>
        <taxon>Ecdysozoa</taxon>
        <taxon>Arthropoda</taxon>
        <taxon>Hexapoda</taxon>
        <taxon>Insecta</taxon>
        <taxon>Pterygota</taxon>
        <taxon>Neoptera</taxon>
        <taxon>Endopterygota</taxon>
        <taxon>Diptera</taxon>
        <taxon>Nematocera</taxon>
        <taxon>Sciaroidea</taxon>
        <taxon>Sciaridae</taxon>
        <taxon>Pseudolycoriella</taxon>
    </lineage>
</organism>
<evidence type="ECO:0000259" key="7">
    <source>
        <dbReference type="PROSITE" id="PS50157"/>
    </source>
</evidence>
<evidence type="ECO:0000313" key="9">
    <source>
        <dbReference type="EMBL" id="KAJ6626585.1"/>
    </source>
</evidence>
<feature type="binding site" evidence="6">
    <location>
        <position position="64"/>
    </location>
    <ligand>
        <name>Zn(2+)</name>
        <dbReference type="ChEBI" id="CHEBI:29105"/>
    </ligand>
</feature>
<evidence type="ECO:0000256" key="4">
    <source>
        <dbReference type="ARBA" id="ARBA00022833"/>
    </source>
</evidence>
<comment type="caution">
    <text evidence="9">The sequence shown here is derived from an EMBL/GenBank/DDBJ whole genome shotgun (WGS) entry which is preliminary data.</text>
</comment>
<dbReference type="PROSITE" id="PS00028">
    <property type="entry name" value="ZINC_FINGER_C2H2_1"/>
    <property type="match status" value="4"/>
</dbReference>
<keyword evidence="1 6" id="KW-0479">Metal-binding</keyword>
<keyword evidence="10" id="KW-1185">Reference proteome</keyword>
<keyword evidence="2" id="KW-0677">Repeat</keyword>
<gene>
    <name evidence="9" type="primary">ZNF229</name>
    <name evidence="9" type="ORF">Bhyg_16944</name>
</gene>
<dbReference type="SMART" id="SM00868">
    <property type="entry name" value="zf-AD"/>
    <property type="match status" value="1"/>
</dbReference>
<dbReference type="PROSITE" id="PS51915">
    <property type="entry name" value="ZAD"/>
    <property type="match status" value="1"/>
</dbReference>
<dbReference type="PANTHER" id="PTHR24379:SF121">
    <property type="entry name" value="C2H2-TYPE DOMAIN-CONTAINING PROTEIN"/>
    <property type="match status" value="1"/>
</dbReference>
<dbReference type="InterPro" id="IPR036236">
    <property type="entry name" value="Znf_C2H2_sf"/>
</dbReference>
<dbReference type="SUPFAM" id="SSF57667">
    <property type="entry name" value="beta-beta-alpha zinc fingers"/>
    <property type="match status" value="4"/>
</dbReference>
<feature type="binding site" evidence="6">
    <location>
        <position position="17"/>
    </location>
    <ligand>
        <name>Zn(2+)</name>
        <dbReference type="ChEBI" id="CHEBI:29105"/>
    </ligand>
</feature>
<dbReference type="EMBL" id="WJQU01003240">
    <property type="protein sequence ID" value="KAJ6626585.1"/>
    <property type="molecule type" value="Genomic_DNA"/>
</dbReference>
<keyword evidence="3 5" id="KW-0863">Zinc-finger</keyword>
<name>A0A9Q0RUJ1_9DIPT</name>
<dbReference type="GO" id="GO:0008270">
    <property type="term" value="F:zinc ion binding"/>
    <property type="evidence" value="ECO:0007669"/>
    <property type="project" value="UniProtKB-UniRule"/>
</dbReference>
<dbReference type="Gene3D" id="3.40.1800.20">
    <property type="match status" value="1"/>
</dbReference>
<dbReference type="SMART" id="SM00355">
    <property type="entry name" value="ZnF_C2H2"/>
    <property type="match status" value="6"/>
</dbReference>
<dbReference type="PANTHER" id="PTHR24379">
    <property type="entry name" value="KRAB AND ZINC FINGER DOMAIN-CONTAINING"/>
    <property type="match status" value="1"/>
</dbReference>
<dbReference type="FunFam" id="3.30.160.60:FF:000096">
    <property type="entry name" value="Zinc finger and BTB domain-containing protein 18 isoform 1"/>
    <property type="match status" value="1"/>
</dbReference>
<dbReference type="Proteomes" id="UP001151699">
    <property type="component" value="Unassembled WGS sequence"/>
</dbReference>
<evidence type="ECO:0000259" key="8">
    <source>
        <dbReference type="PROSITE" id="PS51915"/>
    </source>
</evidence>